<evidence type="ECO:0000313" key="4">
    <source>
        <dbReference type="Proteomes" id="UP000065521"/>
    </source>
</evidence>
<feature type="chain" id="PRO_5007112862" description="DUF1571 domain-containing protein" evidence="2">
    <location>
        <begin position="21"/>
        <end position="211"/>
    </location>
</feature>
<dbReference type="Proteomes" id="UP000065521">
    <property type="component" value="Unassembled WGS sequence"/>
</dbReference>
<dbReference type="SUPFAM" id="SSF89392">
    <property type="entry name" value="Prokaryotic lipoproteins and lipoprotein localization factors"/>
    <property type="match status" value="1"/>
</dbReference>
<dbReference type="AlphaFoldDB" id="A0A102LF62"/>
<feature type="signal peptide" evidence="2">
    <location>
        <begin position="1"/>
        <end position="20"/>
    </location>
</feature>
<accession>A0A102LF62</accession>
<reference evidence="3 4" key="1">
    <citation type="submission" date="2015-11" db="EMBL/GenBank/DDBJ databases">
        <title>Expanding the genomic diversity of Burkholderia species for the development of highly accurate diagnostics.</title>
        <authorList>
            <person name="Sahl J."/>
            <person name="Keim P."/>
            <person name="Wagner D."/>
        </authorList>
    </citation>
    <scope>NUCLEOTIDE SEQUENCE [LARGE SCALE GENOMIC DNA]</scope>
    <source>
        <strain evidence="3 4">RF32-BP4</strain>
    </source>
</reference>
<evidence type="ECO:0008006" key="5">
    <source>
        <dbReference type="Google" id="ProtNLM"/>
    </source>
</evidence>
<name>A0A102LF62_9BURK</name>
<evidence type="ECO:0000256" key="1">
    <source>
        <dbReference type="ARBA" id="ARBA00022729"/>
    </source>
</evidence>
<dbReference type="Gene3D" id="2.50.20.10">
    <property type="entry name" value="Lipoprotein localisation LolA/LolB/LppX"/>
    <property type="match status" value="1"/>
</dbReference>
<protein>
    <recommendedName>
        <fullName evidence="5">DUF1571 domain-containing protein</fullName>
    </recommendedName>
</protein>
<dbReference type="EMBL" id="LOTN01000021">
    <property type="protein sequence ID" value="KUZ92436.1"/>
    <property type="molecule type" value="Genomic_DNA"/>
</dbReference>
<evidence type="ECO:0000256" key="2">
    <source>
        <dbReference type="SAM" id="SignalP"/>
    </source>
</evidence>
<dbReference type="InterPro" id="IPR029046">
    <property type="entry name" value="LolA/LolB/LppX"/>
</dbReference>
<gene>
    <name evidence="3" type="ORF">WI38_09825</name>
</gene>
<keyword evidence="1 2" id="KW-0732">Signal</keyword>
<comment type="caution">
    <text evidence="3">The sequence shown here is derived from an EMBL/GenBank/DDBJ whole genome shotgun (WGS) entry which is preliminary data.</text>
</comment>
<organism evidence="3 4">
    <name type="scientific">Burkholderia ubonensis</name>
    <dbReference type="NCBI Taxonomy" id="101571"/>
    <lineage>
        <taxon>Bacteria</taxon>
        <taxon>Pseudomonadati</taxon>
        <taxon>Pseudomonadota</taxon>
        <taxon>Betaproteobacteria</taxon>
        <taxon>Burkholderiales</taxon>
        <taxon>Burkholderiaceae</taxon>
        <taxon>Burkholderia</taxon>
        <taxon>Burkholderia cepacia complex</taxon>
    </lineage>
</organism>
<proteinExistence type="predicted"/>
<sequence length="211" mass="22978">MIAGWLAAAALLGASMTADPVTVAQTHFEQASSYRATIHAWSRQGEHTEVRYAYRKPGYIRMDFVAPHHGAVLVYDPVSRKVRVRPFGSHMPPALSLAPTNPLVRDPSGHRIDQSDVGELLRNVRALQEGGVTVLQGEEPVGGRTALRVTVTGAPAHAVAGVHRYQLWLDAGDGFPLKVVSFPDGDDRPLETVTLDDVEIDVAFPDHFFDP</sequence>
<evidence type="ECO:0000313" key="3">
    <source>
        <dbReference type="EMBL" id="KUZ92436.1"/>
    </source>
</evidence>